<feature type="domain" description="Homeobox" evidence="8">
    <location>
        <begin position="171"/>
        <end position="231"/>
    </location>
</feature>
<evidence type="ECO:0000256" key="1">
    <source>
        <dbReference type="ARBA" id="ARBA00004123"/>
    </source>
</evidence>
<organism evidence="9 10">
    <name type="scientific">Littorina saxatilis</name>
    <dbReference type="NCBI Taxonomy" id="31220"/>
    <lineage>
        <taxon>Eukaryota</taxon>
        <taxon>Metazoa</taxon>
        <taxon>Spiralia</taxon>
        <taxon>Lophotrochozoa</taxon>
        <taxon>Mollusca</taxon>
        <taxon>Gastropoda</taxon>
        <taxon>Caenogastropoda</taxon>
        <taxon>Littorinimorpha</taxon>
        <taxon>Littorinoidea</taxon>
        <taxon>Littorinidae</taxon>
        <taxon>Littorina</taxon>
    </lineage>
</organism>
<dbReference type="GO" id="GO:0000981">
    <property type="term" value="F:DNA-binding transcription factor activity, RNA polymerase II-specific"/>
    <property type="evidence" value="ECO:0007669"/>
    <property type="project" value="InterPro"/>
</dbReference>
<dbReference type="InterPro" id="IPR050848">
    <property type="entry name" value="Homeobox_TF"/>
</dbReference>
<evidence type="ECO:0000256" key="3">
    <source>
        <dbReference type="ARBA" id="ARBA00023155"/>
    </source>
</evidence>
<evidence type="ECO:0000256" key="6">
    <source>
        <dbReference type="RuleBase" id="RU000682"/>
    </source>
</evidence>
<accession>A0AAN9G212</accession>
<comment type="caution">
    <text evidence="9">The sequence shown here is derived from an EMBL/GenBank/DDBJ whole genome shotgun (WGS) entry which is preliminary data.</text>
</comment>
<feature type="DNA-binding region" description="Homeobox" evidence="5">
    <location>
        <begin position="173"/>
        <end position="232"/>
    </location>
</feature>
<keyword evidence="4 5" id="KW-0539">Nucleus</keyword>
<dbReference type="GO" id="GO:0003677">
    <property type="term" value="F:DNA binding"/>
    <property type="evidence" value="ECO:0007669"/>
    <property type="project" value="UniProtKB-UniRule"/>
</dbReference>
<dbReference type="PROSITE" id="PS00027">
    <property type="entry name" value="HOMEOBOX_1"/>
    <property type="match status" value="1"/>
</dbReference>
<sequence>MELSDAKHETGNVAEDNQKSESETTTVRQTSRNSPPSTKLSFSIRDIIGEDNSSRKPALPDSSQDDKSDSETDDGVIAHDRHDTEQSTSVSESHGSRSMIPLIHTPMFSSVPAYPFQGVLSPFAESRPQGGHSAYHSGMGPSQGWMYHDLIQRNLWLEAQRCNGRRQRRLPVDRKPRQAYSSDQLEKLEAEFKKDRYLSVCKRVDLSKELSLTETQIKTWFQNRRTKWKKQLAMKLRREGFSAASAWPHLSIIPPGHAYMMPPIPSLFPFDRHVLHS</sequence>
<evidence type="ECO:0000313" key="9">
    <source>
        <dbReference type="EMBL" id="KAK7092386.1"/>
    </source>
</evidence>
<dbReference type="GO" id="GO:0005634">
    <property type="term" value="C:nucleus"/>
    <property type="evidence" value="ECO:0007669"/>
    <property type="project" value="UniProtKB-SubCell"/>
</dbReference>
<proteinExistence type="predicted"/>
<keyword evidence="2 5" id="KW-0238">DNA-binding</keyword>
<evidence type="ECO:0000256" key="2">
    <source>
        <dbReference type="ARBA" id="ARBA00023125"/>
    </source>
</evidence>
<dbReference type="InterPro" id="IPR009057">
    <property type="entry name" value="Homeodomain-like_sf"/>
</dbReference>
<dbReference type="PROSITE" id="PS50071">
    <property type="entry name" value="HOMEOBOX_2"/>
    <property type="match status" value="1"/>
</dbReference>
<protein>
    <recommendedName>
        <fullName evidence="8">Homeobox domain-containing protein</fullName>
    </recommendedName>
</protein>
<reference evidence="9 10" key="1">
    <citation type="submission" date="2024-02" db="EMBL/GenBank/DDBJ databases">
        <title>Chromosome-scale genome assembly of the rough periwinkle Littorina saxatilis.</title>
        <authorList>
            <person name="De Jode A."/>
            <person name="Faria R."/>
            <person name="Formenti G."/>
            <person name="Sims Y."/>
            <person name="Smith T.P."/>
            <person name="Tracey A."/>
            <person name="Wood J.M.D."/>
            <person name="Zagrodzka Z.B."/>
            <person name="Johannesson K."/>
            <person name="Butlin R.K."/>
            <person name="Leder E.H."/>
        </authorList>
    </citation>
    <scope>NUCLEOTIDE SEQUENCE [LARGE SCALE GENOMIC DNA]</scope>
    <source>
        <strain evidence="9">Snail1</strain>
        <tissue evidence="9">Muscle</tissue>
    </source>
</reference>
<evidence type="ECO:0000259" key="8">
    <source>
        <dbReference type="PROSITE" id="PS50071"/>
    </source>
</evidence>
<dbReference type="InterPro" id="IPR020479">
    <property type="entry name" value="HD_metazoa"/>
</dbReference>
<gene>
    <name evidence="9" type="ORF">V1264_008136</name>
</gene>
<feature type="compositionally biased region" description="Polar residues" evidence="7">
    <location>
        <begin position="23"/>
        <end position="41"/>
    </location>
</feature>
<dbReference type="CDD" id="cd00086">
    <property type="entry name" value="homeodomain"/>
    <property type="match status" value="1"/>
</dbReference>
<dbReference type="Proteomes" id="UP001374579">
    <property type="component" value="Unassembled WGS sequence"/>
</dbReference>
<dbReference type="PRINTS" id="PR00024">
    <property type="entry name" value="HOMEOBOX"/>
</dbReference>
<evidence type="ECO:0000256" key="7">
    <source>
        <dbReference type="SAM" id="MobiDB-lite"/>
    </source>
</evidence>
<dbReference type="SMART" id="SM00389">
    <property type="entry name" value="HOX"/>
    <property type="match status" value="1"/>
</dbReference>
<dbReference type="InterPro" id="IPR017970">
    <property type="entry name" value="Homeobox_CS"/>
</dbReference>
<evidence type="ECO:0000256" key="4">
    <source>
        <dbReference type="ARBA" id="ARBA00023242"/>
    </source>
</evidence>
<dbReference type="PANTHER" id="PTHR24333:SF9">
    <property type="entry name" value="HOMEOBOX DOMAIN-CONTAINING PROTEIN"/>
    <property type="match status" value="1"/>
</dbReference>
<dbReference type="Pfam" id="PF00046">
    <property type="entry name" value="Homeodomain"/>
    <property type="match status" value="1"/>
</dbReference>
<dbReference type="Gene3D" id="1.10.10.60">
    <property type="entry name" value="Homeodomain-like"/>
    <property type="match status" value="1"/>
</dbReference>
<dbReference type="PANTHER" id="PTHR24333">
    <property type="entry name" value="HOMEO BOX HB9 LIKE A-RELATED"/>
    <property type="match status" value="1"/>
</dbReference>
<evidence type="ECO:0000256" key="5">
    <source>
        <dbReference type="PROSITE-ProRule" id="PRU00108"/>
    </source>
</evidence>
<comment type="subcellular location">
    <subcellularLocation>
        <location evidence="1 5 6">Nucleus</location>
    </subcellularLocation>
</comment>
<evidence type="ECO:0000313" key="10">
    <source>
        <dbReference type="Proteomes" id="UP001374579"/>
    </source>
</evidence>
<name>A0AAN9G212_9CAEN</name>
<feature type="compositionally biased region" description="Basic and acidic residues" evidence="7">
    <location>
        <begin position="64"/>
        <end position="85"/>
    </location>
</feature>
<dbReference type="SUPFAM" id="SSF46689">
    <property type="entry name" value="Homeodomain-like"/>
    <property type="match status" value="1"/>
</dbReference>
<feature type="compositionally biased region" description="Basic and acidic residues" evidence="7">
    <location>
        <begin position="1"/>
        <end position="22"/>
    </location>
</feature>
<feature type="region of interest" description="Disordered" evidence="7">
    <location>
        <begin position="1"/>
        <end position="96"/>
    </location>
</feature>
<keyword evidence="3 5" id="KW-0371">Homeobox</keyword>
<dbReference type="AlphaFoldDB" id="A0AAN9G212"/>
<dbReference type="EMBL" id="JBAMIC010000021">
    <property type="protein sequence ID" value="KAK7092386.1"/>
    <property type="molecule type" value="Genomic_DNA"/>
</dbReference>
<keyword evidence="10" id="KW-1185">Reference proteome</keyword>
<dbReference type="InterPro" id="IPR001356">
    <property type="entry name" value="HD"/>
</dbReference>